<dbReference type="Pfam" id="PF01494">
    <property type="entry name" value="FAD_binding_3"/>
    <property type="match status" value="1"/>
</dbReference>
<reference evidence="9 10" key="1">
    <citation type="journal article" date="2012" name="Science">
        <title>The Paleozoic origin of enzymatic lignin decomposition reconstructed from 31 fungal genomes.</title>
        <authorList>
            <person name="Floudas D."/>
            <person name="Binder M."/>
            <person name="Riley R."/>
            <person name="Barry K."/>
            <person name="Blanchette R.A."/>
            <person name="Henrissat B."/>
            <person name="Martinez A.T."/>
            <person name="Otillar R."/>
            <person name="Spatafora J.W."/>
            <person name="Yadav J.S."/>
            <person name="Aerts A."/>
            <person name="Benoit I."/>
            <person name="Boyd A."/>
            <person name="Carlson A."/>
            <person name="Copeland A."/>
            <person name="Coutinho P.M."/>
            <person name="de Vries R.P."/>
            <person name="Ferreira P."/>
            <person name="Findley K."/>
            <person name="Foster B."/>
            <person name="Gaskell J."/>
            <person name="Glotzer D."/>
            <person name="Gorecki P."/>
            <person name="Heitman J."/>
            <person name="Hesse C."/>
            <person name="Hori C."/>
            <person name="Igarashi K."/>
            <person name="Jurgens J.A."/>
            <person name="Kallen N."/>
            <person name="Kersten P."/>
            <person name="Kohler A."/>
            <person name="Kuees U."/>
            <person name="Kumar T.K.A."/>
            <person name="Kuo A."/>
            <person name="LaButti K."/>
            <person name="Larrondo L.F."/>
            <person name="Lindquist E."/>
            <person name="Ling A."/>
            <person name="Lombard V."/>
            <person name="Lucas S."/>
            <person name="Lundell T."/>
            <person name="Martin R."/>
            <person name="McLaughlin D.J."/>
            <person name="Morgenstern I."/>
            <person name="Morin E."/>
            <person name="Murat C."/>
            <person name="Nagy L.G."/>
            <person name="Nolan M."/>
            <person name="Ohm R.A."/>
            <person name="Patyshakuliyeva A."/>
            <person name="Rokas A."/>
            <person name="Ruiz-Duenas F.J."/>
            <person name="Sabat G."/>
            <person name="Salamov A."/>
            <person name="Samejima M."/>
            <person name="Schmutz J."/>
            <person name="Slot J.C."/>
            <person name="St John F."/>
            <person name="Stenlid J."/>
            <person name="Sun H."/>
            <person name="Sun S."/>
            <person name="Syed K."/>
            <person name="Tsang A."/>
            <person name="Wiebenga A."/>
            <person name="Young D."/>
            <person name="Pisabarro A."/>
            <person name="Eastwood D.C."/>
            <person name="Martin F."/>
            <person name="Cullen D."/>
            <person name="Grigoriev I.V."/>
            <person name="Hibbett D.S."/>
        </authorList>
    </citation>
    <scope>NUCLEOTIDE SEQUENCE [LARGE SCALE GENOMIC DNA]</scope>
    <source>
        <strain evidence="9 10">MD-104</strain>
    </source>
</reference>
<dbReference type="PANTHER" id="PTHR13789">
    <property type="entry name" value="MONOOXYGENASE"/>
    <property type="match status" value="1"/>
</dbReference>
<dbReference type="STRING" id="742152.A0A2H3JM01"/>
<accession>A0A2H3JM01</accession>
<dbReference type="OMA" id="LEDWVHD"/>
<evidence type="ECO:0000256" key="4">
    <source>
        <dbReference type="ARBA" id="ARBA00023002"/>
    </source>
</evidence>
<feature type="region of interest" description="Disordered" evidence="6">
    <location>
        <begin position="450"/>
        <end position="492"/>
    </location>
</feature>
<dbReference type="AlphaFoldDB" id="A0A2H3JM01"/>
<keyword evidence="5" id="KW-0503">Monooxygenase</keyword>
<keyword evidence="7" id="KW-0812">Transmembrane</keyword>
<evidence type="ECO:0000256" key="6">
    <source>
        <dbReference type="SAM" id="MobiDB-lite"/>
    </source>
</evidence>
<sequence>MSSEKCTAPVKASLALDFLIVGGGIAGLASALALTRMGHRVTVLEKSDGLKNRGGGGIRMPPNMSKILFHWGLTERLRRVALTSHPILFSRFESGELLGTQVWDNELLRETQGEFMLTTHSDLHKVLTEAALAHGAKIRYNVEVAEIDAQEQALRLASDEVLTADVIIGADGETGLCRAEVLGKQDRGSPVGMTMFDATFSTETATKDMPEEIRQFVNVEGNMVFIAFGNGRAAMGYPIHAHKEIAFHFFVRDNRADGKYGDPPSADLSALVPNPCDARLRMVADLADNAVRVAVKDYTDLEDWVHDSGRLVLVGQAAHPFPPASMQGAAMAVEDAAVLAKIFAHLSDKDQIKSFLWAFQELRYKRCTSARQTEVDTIFWMTLDDGPEQRARDSGMQAKFKAGKNVMEGEDGEEDSPQWEEIRNTFGYNCEDEADNWWVNWGLLRERAKETHDDSPYMQRSSGFDWSSAMSVQVSQDRGATTEPKVEQQELR</sequence>
<proteinExistence type="inferred from homology"/>
<organism evidence="9 10">
    <name type="scientific">Wolfiporia cocos (strain MD-104)</name>
    <name type="common">Brown rot fungus</name>
    <dbReference type="NCBI Taxonomy" id="742152"/>
    <lineage>
        <taxon>Eukaryota</taxon>
        <taxon>Fungi</taxon>
        <taxon>Dikarya</taxon>
        <taxon>Basidiomycota</taxon>
        <taxon>Agaricomycotina</taxon>
        <taxon>Agaricomycetes</taxon>
        <taxon>Polyporales</taxon>
        <taxon>Phaeolaceae</taxon>
        <taxon>Wolfiporia</taxon>
    </lineage>
</organism>
<feature type="compositionally biased region" description="Polar residues" evidence="6">
    <location>
        <begin position="458"/>
        <end position="479"/>
    </location>
</feature>
<evidence type="ECO:0000256" key="5">
    <source>
        <dbReference type="ARBA" id="ARBA00023033"/>
    </source>
</evidence>
<keyword evidence="10" id="KW-1185">Reference proteome</keyword>
<keyword evidence="4" id="KW-0560">Oxidoreductase</keyword>
<dbReference type="InterPro" id="IPR002938">
    <property type="entry name" value="FAD-bd"/>
</dbReference>
<dbReference type="PRINTS" id="PR00420">
    <property type="entry name" value="RNGMNOXGNASE"/>
</dbReference>
<evidence type="ECO:0000256" key="3">
    <source>
        <dbReference type="ARBA" id="ARBA00022827"/>
    </source>
</evidence>
<evidence type="ECO:0000313" key="9">
    <source>
        <dbReference type="EMBL" id="PCH42535.1"/>
    </source>
</evidence>
<evidence type="ECO:0000313" key="10">
    <source>
        <dbReference type="Proteomes" id="UP000218811"/>
    </source>
</evidence>
<keyword evidence="2" id="KW-0285">Flavoprotein</keyword>
<comment type="similarity">
    <text evidence="1">Belongs to the paxM FAD-dependent monooxygenase family.</text>
</comment>
<keyword evidence="7" id="KW-0472">Membrane</keyword>
<dbReference type="Proteomes" id="UP000218811">
    <property type="component" value="Unassembled WGS sequence"/>
</dbReference>
<dbReference type="InterPro" id="IPR036188">
    <property type="entry name" value="FAD/NAD-bd_sf"/>
</dbReference>
<keyword evidence="7" id="KW-1133">Transmembrane helix</keyword>
<evidence type="ECO:0000256" key="2">
    <source>
        <dbReference type="ARBA" id="ARBA00022630"/>
    </source>
</evidence>
<feature type="domain" description="FAD-binding" evidence="8">
    <location>
        <begin position="17"/>
        <end position="348"/>
    </location>
</feature>
<evidence type="ECO:0000256" key="7">
    <source>
        <dbReference type="SAM" id="Phobius"/>
    </source>
</evidence>
<dbReference type="OrthoDB" id="5428495at2759"/>
<name>A0A2H3JM01_WOLCO</name>
<feature type="transmembrane region" description="Helical" evidence="7">
    <location>
        <begin position="12"/>
        <end position="34"/>
    </location>
</feature>
<keyword evidence="3" id="KW-0274">FAD</keyword>
<evidence type="ECO:0000256" key="1">
    <source>
        <dbReference type="ARBA" id="ARBA00007992"/>
    </source>
</evidence>
<dbReference type="InterPro" id="IPR050493">
    <property type="entry name" value="FAD-dep_Monooxygenase_BioMet"/>
</dbReference>
<gene>
    <name evidence="9" type="ORF">WOLCODRAFT_120721</name>
</gene>
<dbReference type="GO" id="GO:0071949">
    <property type="term" value="F:FAD binding"/>
    <property type="evidence" value="ECO:0007669"/>
    <property type="project" value="InterPro"/>
</dbReference>
<dbReference type="GO" id="GO:0004497">
    <property type="term" value="F:monooxygenase activity"/>
    <property type="evidence" value="ECO:0007669"/>
    <property type="project" value="UniProtKB-KW"/>
</dbReference>
<protein>
    <submittedName>
        <fullName evidence="9">FAD/NAD(P)-binding domain-containing protein</fullName>
    </submittedName>
</protein>
<dbReference type="EMBL" id="KB468124">
    <property type="protein sequence ID" value="PCH42535.1"/>
    <property type="molecule type" value="Genomic_DNA"/>
</dbReference>
<dbReference type="SUPFAM" id="SSF51905">
    <property type="entry name" value="FAD/NAD(P)-binding domain"/>
    <property type="match status" value="1"/>
</dbReference>
<dbReference type="PANTHER" id="PTHR13789:SF147">
    <property type="entry name" value="PUTATIVE (AFU_ORTHOLOGUE AFUA_2G01950)-RELATED"/>
    <property type="match status" value="1"/>
</dbReference>
<evidence type="ECO:0000259" key="8">
    <source>
        <dbReference type="Pfam" id="PF01494"/>
    </source>
</evidence>
<dbReference type="Gene3D" id="3.50.50.60">
    <property type="entry name" value="FAD/NAD(P)-binding domain"/>
    <property type="match status" value="1"/>
</dbReference>